<dbReference type="KEGG" id="tpi:TREPR_0700"/>
<keyword evidence="2" id="KW-0560">Oxidoreductase</keyword>
<gene>
    <name evidence="4" type="ordered locus">TREPR_0700</name>
</gene>
<evidence type="ECO:0000256" key="1">
    <source>
        <dbReference type="ARBA" id="ARBA00010928"/>
    </source>
</evidence>
<comment type="similarity">
    <text evidence="1">Belongs to the Gfo/Idh/MocA family.</text>
</comment>
<name>F5YJZ0_TREPZ</name>
<dbReference type="OrthoDB" id="9815825at2"/>
<dbReference type="GO" id="GO:0000166">
    <property type="term" value="F:nucleotide binding"/>
    <property type="evidence" value="ECO:0007669"/>
    <property type="project" value="InterPro"/>
</dbReference>
<protein>
    <submittedName>
        <fullName evidence="4">Oxidoreductase</fullName>
    </submittedName>
</protein>
<dbReference type="AlphaFoldDB" id="F5YJZ0"/>
<dbReference type="SUPFAM" id="SSF51735">
    <property type="entry name" value="NAD(P)-binding Rossmann-fold domains"/>
    <property type="match status" value="1"/>
</dbReference>
<evidence type="ECO:0000313" key="4">
    <source>
        <dbReference type="EMBL" id="AEF83689.1"/>
    </source>
</evidence>
<keyword evidence="5" id="KW-1185">Reference proteome</keyword>
<proteinExistence type="inferred from homology"/>
<dbReference type="Gene3D" id="3.40.50.720">
    <property type="entry name" value="NAD(P)-binding Rossmann-like Domain"/>
    <property type="match status" value="1"/>
</dbReference>
<reference evidence="5" key="1">
    <citation type="submission" date="2009-12" db="EMBL/GenBank/DDBJ databases">
        <title>Complete sequence of Treponema primitia strain ZAS-2.</title>
        <authorList>
            <person name="Tetu S.G."/>
            <person name="Matson E."/>
            <person name="Ren Q."/>
            <person name="Seshadri R."/>
            <person name="Elbourne L."/>
            <person name="Hassan K.A."/>
            <person name="Durkin A."/>
            <person name="Radune D."/>
            <person name="Mohamoud Y."/>
            <person name="Shay R."/>
            <person name="Jin S."/>
            <person name="Zhang X."/>
            <person name="Lucey K."/>
            <person name="Ballor N.R."/>
            <person name="Ottesen E."/>
            <person name="Rosenthal R."/>
            <person name="Allen A."/>
            <person name="Leadbetter J.R."/>
            <person name="Paulsen I.T."/>
        </authorList>
    </citation>
    <scope>NUCLEOTIDE SEQUENCE [LARGE SCALE GENOMIC DNA]</scope>
    <source>
        <strain evidence="5">ATCC BAA-887 / DSM 12427 / ZAS-2</strain>
    </source>
</reference>
<dbReference type="GO" id="GO:0016491">
    <property type="term" value="F:oxidoreductase activity"/>
    <property type="evidence" value="ECO:0007669"/>
    <property type="project" value="UniProtKB-KW"/>
</dbReference>
<dbReference type="InterPro" id="IPR036291">
    <property type="entry name" value="NAD(P)-bd_dom_sf"/>
</dbReference>
<dbReference type="eggNOG" id="COG0673">
    <property type="taxonomic scope" value="Bacteria"/>
</dbReference>
<evidence type="ECO:0000256" key="2">
    <source>
        <dbReference type="ARBA" id="ARBA00023002"/>
    </source>
</evidence>
<dbReference type="Gene3D" id="3.30.360.10">
    <property type="entry name" value="Dihydrodipicolinate Reductase, domain 2"/>
    <property type="match status" value="1"/>
</dbReference>
<dbReference type="EMBL" id="CP001843">
    <property type="protein sequence ID" value="AEF83689.1"/>
    <property type="molecule type" value="Genomic_DNA"/>
</dbReference>
<dbReference type="InterPro" id="IPR000683">
    <property type="entry name" value="Gfo/Idh/MocA-like_OxRdtase_N"/>
</dbReference>
<evidence type="ECO:0000259" key="3">
    <source>
        <dbReference type="Pfam" id="PF01408"/>
    </source>
</evidence>
<dbReference type="RefSeq" id="WP_015709332.1">
    <property type="nucleotide sequence ID" value="NC_015578.1"/>
</dbReference>
<dbReference type="PANTHER" id="PTHR43708:SF5">
    <property type="entry name" value="CONSERVED EXPRESSED OXIDOREDUCTASE (EUROFUNG)-RELATED"/>
    <property type="match status" value="1"/>
</dbReference>
<dbReference type="STRING" id="545694.TREPR_0700"/>
<dbReference type="Pfam" id="PF01408">
    <property type="entry name" value="GFO_IDH_MocA"/>
    <property type="match status" value="1"/>
</dbReference>
<dbReference type="InterPro" id="IPR051317">
    <property type="entry name" value="Gfo/Idh/MocA_oxidoreduct"/>
</dbReference>
<feature type="domain" description="Gfo/Idh/MocA-like oxidoreductase N-terminal" evidence="3">
    <location>
        <begin position="6"/>
        <end position="126"/>
    </location>
</feature>
<reference evidence="4 5" key="2">
    <citation type="journal article" date="2011" name="ISME J.">
        <title>RNA-seq reveals cooperative metabolic interactions between two termite-gut spirochete species in co-culture.</title>
        <authorList>
            <person name="Rosenthal A.Z."/>
            <person name="Matson E.G."/>
            <person name="Eldar A."/>
            <person name="Leadbetter J.R."/>
        </authorList>
    </citation>
    <scope>NUCLEOTIDE SEQUENCE [LARGE SCALE GENOMIC DNA]</scope>
    <source>
        <strain evidence="5">ATCC BAA-887 / DSM 12427 / ZAS-2</strain>
    </source>
</reference>
<dbReference type="PANTHER" id="PTHR43708">
    <property type="entry name" value="CONSERVED EXPRESSED OXIDOREDUCTASE (EUROFUNG)"/>
    <property type="match status" value="1"/>
</dbReference>
<dbReference type="Proteomes" id="UP000009223">
    <property type="component" value="Chromosome"/>
</dbReference>
<accession>F5YJZ0</accession>
<organism evidence="4 5">
    <name type="scientific">Treponema primitia (strain ATCC BAA-887 / DSM 12427 / ZAS-2)</name>
    <dbReference type="NCBI Taxonomy" id="545694"/>
    <lineage>
        <taxon>Bacteria</taxon>
        <taxon>Pseudomonadati</taxon>
        <taxon>Spirochaetota</taxon>
        <taxon>Spirochaetia</taxon>
        <taxon>Spirochaetales</taxon>
        <taxon>Treponemataceae</taxon>
        <taxon>Treponema</taxon>
    </lineage>
</organism>
<sequence length="347" mass="38257">MKPIPVAIIGLGRIASLLEDDALREKPCTHAGAIAANQDCTIAAGCDRDEERRRLFAERWTSPVYADAAAMLEAQRPGIVHIATHPDSHYYYCELAARHGVPVVVCEKPLADTLREARKIAALHKSGRIKILTNHERRYSADYVRAKAILEEERLGPLLSVRMALYMGKTRRLLDVLWHDGTHLADAAMFLIGGTLQHRRHWGARLGAGKGTAWLEGWFQTKQNASPADASKTGITGAGKTERIPFLMEIGAGRDHLVFELEFSCARGRLRIGNGVFEVWESAESPYAEGFRSLARTGEAFEGKTGYFANMMEDAVACCRESGRQPQSSAADGLAVIEYLHSVKAWS</sequence>
<evidence type="ECO:0000313" key="5">
    <source>
        <dbReference type="Proteomes" id="UP000009223"/>
    </source>
</evidence>
<dbReference type="HOGENOM" id="CLU_023194_9_0_12"/>